<dbReference type="InterPro" id="IPR011989">
    <property type="entry name" value="ARM-like"/>
</dbReference>
<evidence type="ECO:0000313" key="2">
    <source>
        <dbReference type="Proteomes" id="UP001217089"/>
    </source>
</evidence>
<sequence>MELAHSLLLNEEALKKIPDNKKPVFVFEWLRFLDKVLIAIQKSDIKEKQKKLVSQLTAQISESPGPPTRKLLARNLATLFSVGDTFDLFDAINKCNDILKNKDDSPSYLPTRLAAIACLGAMYEKLGRMTGRSFEETVQTLIKALKNAESQGRCEMMMTLAKGVQGLGSAGSNTFKDIYKASKQSMTDRSMAVRVAAAKCMNQLVNEANFMYTTELETVMSLCFRSLDGSNYDARCAIAKLLGNLMASALTPKPPIGKFKPAKVEDVLNLLAAGYLKGGLGFLKSSSAGEMIKGSANVSREVRVGITHAYIEFIKCMGGLWLERNISLFLNHVLDLVANPKATPTHVDAVYARKCVLFIIRSAVGSLLGEKAQIASAKEICQIIIKQMNSVGEAAVESSSDSRYQGQDVNGGQHVVVCALLELGSLVLRLGTSASPLVAEPATGIIEPVISVLIHPSHAARLAASWCLGCISVALPSQLTPLLDRCVERIDKLKSSPEAVSGYSSALAALLGGVYQCTLGIPHAKGKQLFSLAEDLLRTASQNSRLSLQRTQSGWLLLGSLMTLAMHSFLLHCRELVTEDVIRRLLAPLECALLMFSHLPGVIKLYGPHLKASAAMVRLRLYDVLLLLPPESFEGTYTVLLRELVAEFTLTDNPANTTTSLLRSMCHVDDSVILGSWLQETDHKAIEDQFEPNRKVDSDVVSTERSMESWD</sequence>
<comment type="caution">
    <text evidence="1">The sequence shown here is derived from an EMBL/GenBank/DDBJ whole genome shotgun (WGS) entry which is preliminary data.</text>
</comment>
<keyword evidence="2" id="KW-1185">Reference proteome</keyword>
<reference evidence="1 2" key="1">
    <citation type="submission" date="2022-12" db="EMBL/GenBank/DDBJ databases">
        <title>Chromosome-level genome of Tegillarca granosa.</title>
        <authorList>
            <person name="Kim J."/>
        </authorList>
    </citation>
    <scope>NUCLEOTIDE SEQUENCE [LARGE SCALE GENOMIC DNA]</scope>
    <source>
        <strain evidence="1">Teg-2019</strain>
        <tissue evidence="1">Adductor muscle</tissue>
    </source>
</reference>
<protein>
    <recommendedName>
        <fullName evidence="3">HEAT repeat-containing protein 5B</fullName>
    </recommendedName>
</protein>
<name>A0ABQ9EXB1_TEGGR</name>
<dbReference type="Proteomes" id="UP001217089">
    <property type="component" value="Unassembled WGS sequence"/>
</dbReference>
<evidence type="ECO:0000313" key="1">
    <source>
        <dbReference type="EMBL" id="KAJ8308627.1"/>
    </source>
</evidence>
<organism evidence="1 2">
    <name type="scientific">Tegillarca granosa</name>
    <name type="common">Malaysian cockle</name>
    <name type="synonym">Anadara granosa</name>
    <dbReference type="NCBI Taxonomy" id="220873"/>
    <lineage>
        <taxon>Eukaryota</taxon>
        <taxon>Metazoa</taxon>
        <taxon>Spiralia</taxon>
        <taxon>Lophotrochozoa</taxon>
        <taxon>Mollusca</taxon>
        <taxon>Bivalvia</taxon>
        <taxon>Autobranchia</taxon>
        <taxon>Pteriomorphia</taxon>
        <taxon>Arcoida</taxon>
        <taxon>Arcoidea</taxon>
        <taxon>Arcidae</taxon>
        <taxon>Tegillarca</taxon>
    </lineage>
</organism>
<dbReference type="InterPro" id="IPR040108">
    <property type="entry name" value="Laa1/Sip1/HEATR5"/>
</dbReference>
<proteinExistence type="predicted"/>
<dbReference type="EMBL" id="JARBDR010000657">
    <property type="protein sequence ID" value="KAJ8308627.1"/>
    <property type="molecule type" value="Genomic_DNA"/>
</dbReference>
<dbReference type="PANTHER" id="PTHR21663">
    <property type="entry name" value="HYPOTHETICAL HEAT DOMAIN-CONTAINING"/>
    <property type="match status" value="1"/>
</dbReference>
<dbReference type="SUPFAM" id="SSF48371">
    <property type="entry name" value="ARM repeat"/>
    <property type="match status" value="1"/>
</dbReference>
<dbReference type="Gene3D" id="1.25.10.10">
    <property type="entry name" value="Leucine-rich Repeat Variant"/>
    <property type="match status" value="2"/>
</dbReference>
<dbReference type="InterPro" id="IPR016024">
    <property type="entry name" value="ARM-type_fold"/>
</dbReference>
<gene>
    <name evidence="1" type="ORF">KUTeg_013501</name>
</gene>
<accession>A0ABQ9EXB1</accession>
<dbReference type="PANTHER" id="PTHR21663:SF0">
    <property type="entry name" value="HEAT REPEAT-CONTAINING PROTEIN 5B"/>
    <property type="match status" value="1"/>
</dbReference>
<evidence type="ECO:0008006" key="3">
    <source>
        <dbReference type="Google" id="ProtNLM"/>
    </source>
</evidence>